<dbReference type="Gene3D" id="1.10.10.10">
    <property type="entry name" value="Winged helix-like DNA-binding domain superfamily/Winged helix DNA-binding domain"/>
    <property type="match status" value="1"/>
</dbReference>
<dbReference type="InterPro" id="IPR014710">
    <property type="entry name" value="RmlC-like_jellyroll"/>
</dbReference>
<dbReference type="SUPFAM" id="SSF51206">
    <property type="entry name" value="cAMP-binding domain-like"/>
    <property type="match status" value="1"/>
</dbReference>
<dbReference type="GO" id="GO:0005829">
    <property type="term" value="C:cytosol"/>
    <property type="evidence" value="ECO:0007669"/>
    <property type="project" value="TreeGrafter"/>
</dbReference>
<evidence type="ECO:0000259" key="5">
    <source>
        <dbReference type="PROSITE" id="PS51063"/>
    </source>
</evidence>
<dbReference type="EMBL" id="APLQ01000014">
    <property type="protein sequence ID" value="ENO12967.2"/>
    <property type="molecule type" value="Genomic_DNA"/>
</dbReference>
<dbReference type="Pfam" id="PF13545">
    <property type="entry name" value="HTH_Crp_2"/>
    <property type="match status" value="1"/>
</dbReference>
<protein>
    <submittedName>
        <fullName evidence="6">Crp/Fnr family transcriptional regulator</fullName>
    </submittedName>
</protein>
<dbReference type="GO" id="GO:0003700">
    <property type="term" value="F:DNA-binding transcription factor activity"/>
    <property type="evidence" value="ECO:0007669"/>
    <property type="project" value="TreeGrafter"/>
</dbReference>
<evidence type="ECO:0000256" key="1">
    <source>
        <dbReference type="ARBA" id="ARBA00023015"/>
    </source>
</evidence>
<dbReference type="PANTHER" id="PTHR24567">
    <property type="entry name" value="CRP FAMILY TRANSCRIPTIONAL REGULATORY PROTEIN"/>
    <property type="match status" value="1"/>
</dbReference>
<dbReference type="SMART" id="SM00100">
    <property type="entry name" value="cNMP"/>
    <property type="match status" value="1"/>
</dbReference>
<dbReference type="InterPro" id="IPR036388">
    <property type="entry name" value="WH-like_DNA-bd_sf"/>
</dbReference>
<organism evidence="6 7">
    <name type="scientific">Marinobacter nanhaiticus D15-8W</name>
    <dbReference type="NCBI Taxonomy" id="626887"/>
    <lineage>
        <taxon>Bacteria</taxon>
        <taxon>Pseudomonadati</taxon>
        <taxon>Pseudomonadota</taxon>
        <taxon>Gammaproteobacteria</taxon>
        <taxon>Pseudomonadales</taxon>
        <taxon>Marinobacteraceae</taxon>
        <taxon>Marinobacter</taxon>
    </lineage>
</organism>
<gene>
    <name evidence="6" type="ORF">J057_16255</name>
</gene>
<dbReference type="InterPro" id="IPR000595">
    <property type="entry name" value="cNMP-bd_dom"/>
</dbReference>
<dbReference type="RefSeq" id="WP_115840314.1">
    <property type="nucleotide sequence ID" value="NZ_AP028878.1"/>
</dbReference>
<dbReference type="InterPro" id="IPR050397">
    <property type="entry name" value="Env_Response_Regulators"/>
</dbReference>
<dbReference type="SMART" id="SM00419">
    <property type="entry name" value="HTH_CRP"/>
    <property type="match status" value="1"/>
</dbReference>
<dbReference type="PROSITE" id="PS51063">
    <property type="entry name" value="HTH_CRP_2"/>
    <property type="match status" value="1"/>
</dbReference>
<reference evidence="6 7" key="1">
    <citation type="journal article" date="2013" name="Genome Announc.">
        <title>Genome Sequence of the Polycyclic Aromatic Hydrocarbon-Degrading Bacterium Strain Marinobacter nanhaiticus D15-8WT.</title>
        <authorList>
            <person name="Cui Z."/>
            <person name="Gao W."/>
            <person name="Li Q."/>
            <person name="Xu G."/>
            <person name="Zheng L."/>
        </authorList>
    </citation>
    <scope>NUCLEOTIDE SEQUENCE [LARGE SCALE GENOMIC DNA]</scope>
    <source>
        <strain evidence="6 7">D15-8W</strain>
    </source>
</reference>
<dbReference type="GO" id="GO:0003677">
    <property type="term" value="F:DNA binding"/>
    <property type="evidence" value="ECO:0007669"/>
    <property type="project" value="UniProtKB-KW"/>
</dbReference>
<dbReference type="InterPro" id="IPR012318">
    <property type="entry name" value="HTH_CRP"/>
</dbReference>
<evidence type="ECO:0000256" key="3">
    <source>
        <dbReference type="ARBA" id="ARBA00023163"/>
    </source>
</evidence>
<dbReference type="CDD" id="cd00038">
    <property type="entry name" value="CAP_ED"/>
    <property type="match status" value="1"/>
</dbReference>
<name>N6WPH3_9GAMM</name>
<dbReference type="InterPro" id="IPR018490">
    <property type="entry name" value="cNMP-bd_dom_sf"/>
</dbReference>
<dbReference type="Gene3D" id="2.60.120.10">
    <property type="entry name" value="Jelly Rolls"/>
    <property type="match status" value="1"/>
</dbReference>
<dbReference type="InterPro" id="IPR036390">
    <property type="entry name" value="WH_DNA-bd_sf"/>
</dbReference>
<dbReference type="eggNOG" id="COG0664">
    <property type="taxonomic scope" value="Bacteria"/>
</dbReference>
<dbReference type="OrthoDB" id="9126850at2"/>
<dbReference type="AlphaFoldDB" id="N6WPH3"/>
<proteinExistence type="predicted"/>
<dbReference type="Proteomes" id="UP000013165">
    <property type="component" value="Unassembled WGS sequence"/>
</dbReference>
<dbReference type="Pfam" id="PF00027">
    <property type="entry name" value="cNMP_binding"/>
    <property type="match status" value="1"/>
</dbReference>
<evidence type="ECO:0000313" key="7">
    <source>
        <dbReference type="Proteomes" id="UP000013165"/>
    </source>
</evidence>
<dbReference type="PATRIC" id="fig|626887.3.peg.3249"/>
<dbReference type="PANTHER" id="PTHR24567:SF68">
    <property type="entry name" value="DNA-BINDING TRANSCRIPTIONAL DUAL REGULATOR CRP"/>
    <property type="match status" value="1"/>
</dbReference>
<comment type="caution">
    <text evidence="6">The sequence shown here is derived from an EMBL/GenBank/DDBJ whole genome shotgun (WGS) entry which is preliminary data.</text>
</comment>
<keyword evidence="1" id="KW-0805">Transcription regulation</keyword>
<dbReference type="SUPFAM" id="SSF46785">
    <property type="entry name" value="Winged helix' DNA-binding domain"/>
    <property type="match status" value="1"/>
</dbReference>
<keyword evidence="2" id="KW-0238">DNA-binding</keyword>
<dbReference type="HOGENOM" id="CLU_075053_0_0_6"/>
<keyword evidence="7" id="KW-1185">Reference proteome</keyword>
<dbReference type="CDD" id="cd00092">
    <property type="entry name" value="HTH_CRP"/>
    <property type="match status" value="1"/>
</dbReference>
<feature type="domain" description="Cyclic nucleotide-binding" evidence="4">
    <location>
        <begin position="31"/>
        <end position="82"/>
    </location>
</feature>
<accession>N6WPH3</accession>
<dbReference type="PROSITE" id="PS50042">
    <property type="entry name" value="CNMP_BINDING_3"/>
    <property type="match status" value="1"/>
</dbReference>
<evidence type="ECO:0000256" key="2">
    <source>
        <dbReference type="ARBA" id="ARBA00023125"/>
    </source>
</evidence>
<feature type="domain" description="HTH crp-type" evidence="5">
    <location>
        <begin position="146"/>
        <end position="220"/>
    </location>
</feature>
<sequence length="257" mass="28847">MNGSCIIKHFEHYSPLSDSDKALLDSLEKGPKSYVKGTTVWDQGSSSDHFYTVKNGWAFSHRVLEDGSRQVLDIFVPGDIVGLREFAFNKRVSGLTVMSDAELCAFPKTRLTEVFAESVVLCNIFFMIAARDQAILLERLVNLGRRSAREKLAHFLVEIFERLKKTNSDVGARSKLPLTQPMLGDALGLSAVHVNRVFRELKDEGLISPGKGDVELLDIKGLEEVAHFDHTYLQEDIDDMLEQARKLQSGSNRRAQH</sequence>
<keyword evidence="3" id="KW-0804">Transcription</keyword>
<evidence type="ECO:0000259" key="4">
    <source>
        <dbReference type="PROSITE" id="PS50042"/>
    </source>
</evidence>
<evidence type="ECO:0000313" key="6">
    <source>
        <dbReference type="EMBL" id="ENO12967.2"/>
    </source>
</evidence>
<dbReference type="STRING" id="626887.J057_16255"/>